<organism evidence="2 3">
    <name type="scientific">Nonomuraea jiangxiensis</name>
    <dbReference type="NCBI Taxonomy" id="633440"/>
    <lineage>
        <taxon>Bacteria</taxon>
        <taxon>Bacillati</taxon>
        <taxon>Actinomycetota</taxon>
        <taxon>Actinomycetes</taxon>
        <taxon>Streptosporangiales</taxon>
        <taxon>Streptosporangiaceae</taxon>
        <taxon>Nonomuraea</taxon>
    </lineage>
</organism>
<proteinExistence type="predicted"/>
<dbReference type="Proteomes" id="UP000199202">
    <property type="component" value="Unassembled WGS sequence"/>
</dbReference>
<dbReference type="AlphaFoldDB" id="A0A1G7ZU01"/>
<keyword evidence="1" id="KW-1133">Transmembrane helix</keyword>
<gene>
    <name evidence="2" type="ORF">SAMN05421869_101523</name>
</gene>
<dbReference type="STRING" id="633440.SAMN05421869_101523"/>
<keyword evidence="3" id="KW-1185">Reference proteome</keyword>
<protein>
    <submittedName>
        <fullName evidence="2">Uncharacterized protein</fullName>
    </submittedName>
</protein>
<evidence type="ECO:0000256" key="1">
    <source>
        <dbReference type="SAM" id="Phobius"/>
    </source>
</evidence>
<keyword evidence="1" id="KW-0812">Transmembrane</keyword>
<name>A0A1G7ZU01_9ACTN</name>
<dbReference type="EMBL" id="FNDJ01000001">
    <property type="protein sequence ID" value="SDH12131.1"/>
    <property type="molecule type" value="Genomic_DNA"/>
</dbReference>
<feature type="transmembrane region" description="Helical" evidence="1">
    <location>
        <begin position="12"/>
        <end position="38"/>
    </location>
</feature>
<evidence type="ECO:0000313" key="3">
    <source>
        <dbReference type="Proteomes" id="UP000199202"/>
    </source>
</evidence>
<reference evidence="2 3" key="1">
    <citation type="submission" date="2016-10" db="EMBL/GenBank/DDBJ databases">
        <authorList>
            <person name="de Groot N.N."/>
        </authorList>
    </citation>
    <scope>NUCLEOTIDE SEQUENCE [LARGE SCALE GENOMIC DNA]</scope>
    <source>
        <strain evidence="2 3">CGMCC 4.6533</strain>
    </source>
</reference>
<accession>A0A1G7ZU01</accession>
<evidence type="ECO:0000313" key="2">
    <source>
        <dbReference type="EMBL" id="SDH12131.1"/>
    </source>
</evidence>
<sequence length="39" mass="4332">MRFGNWDIRPLGGWAGCLTMIVVSILLSVLLTVIVNLLF</sequence>
<keyword evidence="1" id="KW-0472">Membrane</keyword>